<feature type="coiled-coil region" evidence="1">
    <location>
        <begin position="273"/>
        <end position="303"/>
    </location>
</feature>
<dbReference type="AlphaFoldDB" id="A0A3M7RYN6"/>
<keyword evidence="2" id="KW-1133">Transmembrane helix</keyword>
<dbReference type="PANTHER" id="PTHR12191:SF37">
    <property type="entry name" value="ZINC TRANSPORTER FOI"/>
    <property type="match status" value="1"/>
</dbReference>
<dbReference type="Proteomes" id="UP000276133">
    <property type="component" value="Unassembled WGS sequence"/>
</dbReference>
<keyword evidence="5" id="KW-1185">Reference proteome</keyword>
<proteinExistence type="predicted"/>
<dbReference type="PANTHER" id="PTHR12191">
    <property type="entry name" value="SOLUTE CARRIER FAMILY 39"/>
    <property type="match status" value="1"/>
</dbReference>
<dbReference type="GO" id="GO:0005385">
    <property type="term" value="F:zinc ion transmembrane transporter activity"/>
    <property type="evidence" value="ECO:0007669"/>
    <property type="project" value="TreeGrafter"/>
</dbReference>
<dbReference type="InterPro" id="IPR050799">
    <property type="entry name" value="ZIP_Transporter"/>
</dbReference>
<accession>A0A3M7RYN6</accession>
<feature type="chain" id="PRO_5017970690" evidence="3">
    <location>
        <begin position="22"/>
        <end position="388"/>
    </location>
</feature>
<reference evidence="4 5" key="1">
    <citation type="journal article" date="2018" name="Sci. Rep.">
        <title>Genomic signatures of local adaptation to the degree of environmental predictability in rotifers.</title>
        <authorList>
            <person name="Franch-Gras L."/>
            <person name="Hahn C."/>
            <person name="Garcia-Roger E.M."/>
            <person name="Carmona M.J."/>
            <person name="Serra M."/>
            <person name="Gomez A."/>
        </authorList>
    </citation>
    <scope>NUCLEOTIDE SEQUENCE [LARGE SCALE GENOMIC DNA]</scope>
    <source>
        <strain evidence="4">HYR1</strain>
    </source>
</reference>
<evidence type="ECO:0000256" key="3">
    <source>
        <dbReference type="SAM" id="SignalP"/>
    </source>
</evidence>
<keyword evidence="1" id="KW-0175">Coiled coil</keyword>
<organism evidence="4 5">
    <name type="scientific">Brachionus plicatilis</name>
    <name type="common">Marine rotifer</name>
    <name type="synonym">Brachionus muelleri</name>
    <dbReference type="NCBI Taxonomy" id="10195"/>
    <lineage>
        <taxon>Eukaryota</taxon>
        <taxon>Metazoa</taxon>
        <taxon>Spiralia</taxon>
        <taxon>Gnathifera</taxon>
        <taxon>Rotifera</taxon>
        <taxon>Eurotatoria</taxon>
        <taxon>Monogononta</taxon>
        <taxon>Pseudotrocha</taxon>
        <taxon>Ploima</taxon>
        <taxon>Brachionidae</taxon>
        <taxon>Brachionus</taxon>
    </lineage>
</organism>
<dbReference type="GO" id="GO:0071578">
    <property type="term" value="P:zinc ion import across plasma membrane"/>
    <property type="evidence" value="ECO:0007669"/>
    <property type="project" value="TreeGrafter"/>
</dbReference>
<name>A0A3M7RYN6_BRAPC</name>
<dbReference type="GO" id="GO:0005886">
    <property type="term" value="C:plasma membrane"/>
    <property type="evidence" value="ECO:0007669"/>
    <property type="project" value="TreeGrafter"/>
</dbReference>
<dbReference type="GO" id="GO:0030003">
    <property type="term" value="P:intracellular monoatomic cation homeostasis"/>
    <property type="evidence" value="ECO:0007669"/>
    <property type="project" value="TreeGrafter"/>
</dbReference>
<dbReference type="OrthoDB" id="10480985at2759"/>
<evidence type="ECO:0000313" key="4">
    <source>
        <dbReference type="EMBL" id="RNA28582.1"/>
    </source>
</evidence>
<gene>
    <name evidence="4" type="ORF">BpHYR1_027482</name>
</gene>
<evidence type="ECO:0000313" key="5">
    <source>
        <dbReference type="Proteomes" id="UP000276133"/>
    </source>
</evidence>
<sequence length="388" mass="45109">MKLSVLFLTLLAIDFLPSGSAKPKKRLIDNYAKYIVDYFDLERLFQVDKMTKLRQHHQRQPTPKPEAESQNIGCNSIEEIKSYFFDVYSSEKKFYNMSASELENLIEYLVTRYPKNDQIQNRTLWQKCRRKKCFQSKDISKLANLEYFDYETFSEICPVLLFNFEIDHCEYNHNVEGLNGGQIWAFGLLLSGIVTIWSWSGAIALTIIGKKIYKRLLTFMISLAFGCLIANSILKYIPLADGFEIAYLDETNHSYFYKHLTILMRSMKIITIYKTEKKKKNILNEAKNQLRRQSSEISTISEDDSVASGLNMMKDFTSKNKRKKFLKNQSIDLSEVHIVGISHLNELTDKFADRLKQTSEKPQKLCCTSLTEGLSQVKPIGWMVIYEN</sequence>
<keyword evidence="3" id="KW-0732">Signal</keyword>
<feature type="signal peptide" evidence="3">
    <location>
        <begin position="1"/>
        <end position="21"/>
    </location>
</feature>
<keyword evidence="2" id="KW-0812">Transmembrane</keyword>
<keyword evidence="2" id="KW-0472">Membrane</keyword>
<feature type="transmembrane region" description="Helical" evidence="2">
    <location>
        <begin position="216"/>
        <end position="234"/>
    </location>
</feature>
<comment type="caution">
    <text evidence="4">The sequence shown here is derived from an EMBL/GenBank/DDBJ whole genome shotgun (WGS) entry which is preliminary data.</text>
</comment>
<dbReference type="GO" id="GO:0140410">
    <property type="term" value="F:monoatomic cation:bicarbonate symporter activity"/>
    <property type="evidence" value="ECO:0007669"/>
    <property type="project" value="TreeGrafter"/>
</dbReference>
<feature type="transmembrane region" description="Helical" evidence="2">
    <location>
        <begin position="183"/>
        <end position="209"/>
    </location>
</feature>
<evidence type="ECO:0000256" key="2">
    <source>
        <dbReference type="SAM" id="Phobius"/>
    </source>
</evidence>
<protein>
    <submittedName>
        <fullName evidence="4">Zinc transporter ZIP14 isoform X1</fullName>
    </submittedName>
</protein>
<dbReference type="EMBL" id="REGN01002362">
    <property type="protein sequence ID" value="RNA28582.1"/>
    <property type="molecule type" value="Genomic_DNA"/>
</dbReference>
<evidence type="ECO:0000256" key="1">
    <source>
        <dbReference type="SAM" id="Coils"/>
    </source>
</evidence>